<keyword evidence="2" id="KW-1185">Reference proteome</keyword>
<evidence type="ECO:0000313" key="2">
    <source>
        <dbReference type="Proteomes" id="UP000805193"/>
    </source>
</evidence>
<reference evidence="1 2" key="1">
    <citation type="journal article" date="2020" name="Cell">
        <title>Large-Scale Comparative Analyses of Tick Genomes Elucidate Their Genetic Diversity and Vector Capacities.</title>
        <authorList>
            <consortium name="Tick Genome and Microbiome Consortium (TIGMIC)"/>
            <person name="Jia N."/>
            <person name="Wang J."/>
            <person name="Shi W."/>
            <person name="Du L."/>
            <person name="Sun Y."/>
            <person name="Zhan W."/>
            <person name="Jiang J.F."/>
            <person name="Wang Q."/>
            <person name="Zhang B."/>
            <person name="Ji P."/>
            <person name="Bell-Sakyi L."/>
            <person name="Cui X.M."/>
            <person name="Yuan T.T."/>
            <person name="Jiang B.G."/>
            <person name="Yang W.F."/>
            <person name="Lam T.T."/>
            <person name="Chang Q.C."/>
            <person name="Ding S.J."/>
            <person name="Wang X.J."/>
            <person name="Zhu J.G."/>
            <person name="Ruan X.D."/>
            <person name="Zhao L."/>
            <person name="Wei J.T."/>
            <person name="Ye R.Z."/>
            <person name="Que T.C."/>
            <person name="Du C.H."/>
            <person name="Zhou Y.H."/>
            <person name="Cheng J.X."/>
            <person name="Dai P.F."/>
            <person name="Guo W.B."/>
            <person name="Han X.H."/>
            <person name="Huang E.J."/>
            <person name="Li L.F."/>
            <person name="Wei W."/>
            <person name="Gao Y.C."/>
            <person name="Liu J.Z."/>
            <person name="Shao H.Z."/>
            <person name="Wang X."/>
            <person name="Wang C.C."/>
            <person name="Yang T.C."/>
            <person name="Huo Q.B."/>
            <person name="Li W."/>
            <person name="Chen H.Y."/>
            <person name="Chen S.E."/>
            <person name="Zhou L.G."/>
            <person name="Ni X.B."/>
            <person name="Tian J.H."/>
            <person name="Sheng Y."/>
            <person name="Liu T."/>
            <person name="Pan Y.S."/>
            <person name="Xia L.Y."/>
            <person name="Li J."/>
            <person name="Zhao F."/>
            <person name="Cao W.C."/>
        </authorList>
    </citation>
    <scope>NUCLEOTIDE SEQUENCE [LARGE SCALE GENOMIC DNA]</scope>
    <source>
        <strain evidence="1">Iper-2018</strain>
    </source>
</reference>
<sequence>GGHHRGRAAVPQARSGASKLSIGRRQPLRGCPGRSSADARLPHVHERELVHEHDHGRDRLGAQLCTVDHFGTILPSPAGPAAPAARGRLRGHGAELRRAAGAAQPGAGQSPGRGGLVGARQPVRHLRQGVRATQHAKDAPTHAFGRAAVPLPPVQQVLLAGGQPDGAPTHPLGRKAVPLSRLRAPLLAELVRHHPHAHALGRAAVPLLPLQKGLLGQLHAHQAPAHPFWGKALPVPALPTPLFAVGQPEPAHARACQHLL</sequence>
<dbReference type="Proteomes" id="UP000805193">
    <property type="component" value="Unassembled WGS sequence"/>
</dbReference>
<accession>A0AC60QB62</accession>
<feature type="non-terminal residue" evidence="1">
    <location>
        <position position="260"/>
    </location>
</feature>
<comment type="caution">
    <text evidence="1">The sequence shown here is derived from an EMBL/GenBank/DDBJ whole genome shotgun (WGS) entry which is preliminary data.</text>
</comment>
<evidence type="ECO:0000313" key="1">
    <source>
        <dbReference type="EMBL" id="KAG0430549.1"/>
    </source>
</evidence>
<proteinExistence type="predicted"/>
<protein>
    <submittedName>
        <fullName evidence="1">Uncharacterized protein</fullName>
    </submittedName>
</protein>
<name>A0AC60QB62_IXOPE</name>
<gene>
    <name evidence="1" type="ORF">HPB47_022602</name>
</gene>
<dbReference type="EMBL" id="JABSTQ010009314">
    <property type="protein sequence ID" value="KAG0430549.1"/>
    <property type="molecule type" value="Genomic_DNA"/>
</dbReference>
<feature type="non-terminal residue" evidence="1">
    <location>
        <position position="1"/>
    </location>
</feature>
<organism evidence="1 2">
    <name type="scientific">Ixodes persulcatus</name>
    <name type="common">Taiga tick</name>
    <dbReference type="NCBI Taxonomy" id="34615"/>
    <lineage>
        <taxon>Eukaryota</taxon>
        <taxon>Metazoa</taxon>
        <taxon>Ecdysozoa</taxon>
        <taxon>Arthropoda</taxon>
        <taxon>Chelicerata</taxon>
        <taxon>Arachnida</taxon>
        <taxon>Acari</taxon>
        <taxon>Parasitiformes</taxon>
        <taxon>Ixodida</taxon>
        <taxon>Ixodoidea</taxon>
        <taxon>Ixodidae</taxon>
        <taxon>Ixodinae</taxon>
        <taxon>Ixodes</taxon>
    </lineage>
</organism>